<feature type="compositionally biased region" description="Basic and acidic residues" evidence="7">
    <location>
        <begin position="274"/>
        <end position="285"/>
    </location>
</feature>
<dbReference type="Proteomes" id="UP000504607">
    <property type="component" value="Chromosome 10"/>
</dbReference>
<evidence type="ECO:0000313" key="10">
    <source>
        <dbReference type="RefSeq" id="XP_010931982.1"/>
    </source>
</evidence>
<dbReference type="GeneID" id="105052744"/>
<feature type="compositionally biased region" description="Gly residues" evidence="7">
    <location>
        <begin position="18"/>
        <end position="27"/>
    </location>
</feature>
<evidence type="ECO:0000313" key="9">
    <source>
        <dbReference type="Proteomes" id="UP000504607"/>
    </source>
</evidence>
<evidence type="ECO:0000256" key="2">
    <source>
        <dbReference type="ARBA" id="ARBA00022679"/>
    </source>
</evidence>
<keyword evidence="2" id="KW-0808">Transferase</keyword>
<feature type="compositionally biased region" description="Basic residues" evidence="7">
    <location>
        <begin position="261"/>
        <end position="273"/>
    </location>
</feature>
<protein>
    <recommendedName>
        <fullName evidence="1">tRNA-uridine aminocarboxypropyltransferase</fullName>
        <ecNumber evidence="1">2.5.1.25</ecNumber>
    </recommendedName>
</protein>
<evidence type="ECO:0000259" key="8">
    <source>
        <dbReference type="SMART" id="SM01144"/>
    </source>
</evidence>
<dbReference type="SMART" id="SM01144">
    <property type="entry name" value="DTW"/>
    <property type="match status" value="1"/>
</dbReference>
<dbReference type="AlphaFoldDB" id="A0A6I9RSW9"/>
<keyword evidence="9" id="KW-1185">Reference proteome</keyword>
<evidence type="ECO:0000256" key="3">
    <source>
        <dbReference type="ARBA" id="ARBA00022691"/>
    </source>
</evidence>
<comment type="catalytic activity">
    <reaction evidence="6">
        <text>a uridine in tRNA + S-adenosyl-L-methionine = a 3-[(3S)-3-amino-3-carboxypropyl]uridine in tRNA + S-methyl-5'-thioadenosine + H(+)</text>
        <dbReference type="Rhea" id="RHEA:62432"/>
        <dbReference type="Rhea" id="RHEA-COMP:13339"/>
        <dbReference type="Rhea" id="RHEA-COMP:16092"/>
        <dbReference type="ChEBI" id="CHEBI:15378"/>
        <dbReference type="ChEBI" id="CHEBI:17509"/>
        <dbReference type="ChEBI" id="CHEBI:59789"/>
        <dbReference type="ChEBI" id="CHEBI:65315"/>
        <dbReference type="ChEBI" id="CHEBI:82930"/>
        <dbReference type="EC" id="2.5.1.25"/>
    </reaction>
</comment>
<reference evidence="10" key="1">
    <citation type="submission" date="2025-08" db="UniProtKB">
        <authorList>
            <consortium name="RefSeq"/>
        </authorList>
    </citation>
    <scope>IDENTIFICATION</scope>
</reference>
<name>A0A6I9RSW9_ELAGV</name>
<keyword evidence="4" id="KW-0819">tRNA processing</keyword>
<evidence type="ECO:0000256" key="7">
    <source>
        <dbReference type="SAM" id="MobiDB-lite"/>
    </source>
</evidence>
<feature type="region of interest" description="Disordered" evidence="7">
    <location>
        <begin position="261"/>
        <end position="285"/>
    </location>
</feature>
<dbReference type="GO" id="GO:0008033">
    <property type="term" value="P:tRNA processing"/>
    <property type="evidence" value="ECO:0007669"/>
    <property type="project" value="UniProtKB-KW"/>
</dbReference>
<dbReference type="EC" id="2.5.1.25" evidence="1"/>
<evidence type="ECO:0000256" key="4">
    <source>
        <dbReference type="ARBA" id="ARBA00022694"/>
    </source>
</evidence>
<dbReference type="InterPro" id="IPR005636">
    <property type="entry name" value="DTW"/>
</dbReference>
<sequence>MLMVQPDPALGEAPPFPGGSGGGGAGEGETEEAAAPATKGRAVCWDGCGRPSSVCVCDHLPSCPIPTATRVVVLHHPHELRRKLATLPVLSKCLHNLYLLPGRRLRLGSSPLLDSLYHSSPSPTKALFLFPSSDPSSPVADLGAWVAATPPADRRDPVLIVFDGTWREAKEMVAASLPFLSRFAVRVSLGCDEGKEGESIFESELLLRKEPFLGCVSTMEAVARALRVLEPDGAGADIEARLLAVLRAMVGFQAANLKPMKSRPRLQKKKEIKKKSYEEELERGS</sequence>
<comment type="similarity">
    <text evidence="5">Belongs to the TDD superfamily. DTWD2 family.</text>
</comment>
<dbReference type="PANTHER" id="PTHR21392">
    <property type="entry name" value="TRNA-URIDINE AMINOCARBOXYPROPYLTRANSFERASE 2"/>
    <property type="match status" value="1"/>
</dbReference>
<dbReference type="Pfam" id="PF03942">
    <property type="entry name" value="DTW"/>
    <property type="match status" value="1"/>
</dbReference>
<keyword evidence="3" id="KW-0949">S-adenosyl-L-methionine</keyword>
<dbReference type="KEGG" id="egu:105052744"/>
<proteinExistence type="inferred from homology"/>
<evidence type="ECO:0000256" key="5">
    <source>
        <dbReference type="ARBA" id="ARBA00034489"/>
    </source>
</evidence>
<organism evidence="9 10">
    <name type="scientific">Elaeis guineensis var. tenera</name>
    <name type="common">Oil palm</name>
    <dbReference type="NCBI Taxonomy" id="51953"/>
    <lineage>
        <taxon>Eukaryota</taxon>
        <taxon>Viridiplantae</taxon>
        <taxon>Streptophyta</taxon>
        <taxon>Embryophyta</taxon>
        <taxon>Tracheophyta</taxon>
        <taxon>Spermatophyta</taxon>
        <taxon>Magnoliopsida</taxon>
        <taxon>Liliopsida</taxon>
        <taxon>Arecaceae</taxon>
        <taxon>Arecoideae</taxon>
        <taxon>Cocoseae</taxon>
        <taxon>Elaeidinae</taxon>
        <taxon>Elaeis</taxon>
    </lineage>
</organism>
<feature type="region of interest" description="Disordered" evidence="7">
    <location>
        <begin position="1"/>
        <end position="36"/>
    </location>
</feature>
<dbReference type="InterPro" id="IPR039262">
    <property type="entry name" value="DTWD2/TAPT"/>
</dbReference>
<evidence type="ECO:0000256" key="1">
    <source>
        <dbReference type="ARBA" id="ARBA00012386"/>
    </source>
</evidence>
<evidence type="ECO:0000256" key="6">
    <source>
        <dbReference type="ARBA" id="ARBA00048718"/>
    </source>
</evidence>
<feature type="domain" description="DTW" evidence="8">
    <location>
        <begin position="40"/>
        <end position="258"/>
    </location>
</feature>
<dbReference type="PANTHER" id="PTHR21392:SF0">
    <property type="entry name" value="TRNA-URIDINE AMINOCARBOXYPROPYLTRANSFERASE 2"/>
    <property type="match status" value="1"/>
</dbReference>
<dbReference type="RefSeq" id="XP_010931982.1">
    <property type="nucleotide sequence ID" value="XM_010933680.3"/>
</dbReference>
<gene>
    <name evidence="10" type="primary">LOC105052744</name>
</gene>
<dbReference type="GO" id="GO:0016432">
    <property type="term" value="F:tRNA-uridine aminocarboxypropyltransferase activity"/>
    <property type="evidence" value="ECO:0007669"/>
    <property type="project" value="UniProtKB-EC"/>
</dbReference>
<accession>A0A6I9RSW9</accession>
<dbReference type="OrthoDB" id="408541at2759"/>